<dbReference type="Gene3D" id="3.10.20.310">
    <property type="entry name" value="membrane protein fhac"/>
    <property type="match status" value="3"/>
</dbReference>
<feature type="domain" description="Bacterial surface antigen (D15)" evidence="11">
    <location>
        <begin position="314"/>
        <end position="616"/>
    </location>
</feature>
<comment type="similarity">
    <text evidence="2">Belongs to the TamA family.</text>
</comment>
<evidence type="ECO:0000256" key="5">
    <source>
        <dbReference type="ARBA" id="ARBA00022692"/>
    </source>
</evidence>
<keyword evidence="4" id="KW-1134">Transmembrane beta strand</keyword>
<evidence type="ECO:0000256" key="10">
    <source>
        <dbReference type="ARBA" id="ARBA00093548"/>
    </source>
</evidence>
<evidence type="ECO:0000256" key="8">
    <source>
        <dbReference type="ARBA" id="ARBA00023237"/>
    </source>
</evidence>
<reference evidence="14 15" key="1">
    <citation type="submission" date="2018-07" db="EMBL/GenBank/DDBJ databases">
        <title>Halomonas rutogse sp. nov., isolated from Lake TangqianCo on Tibetan Plateau.</title>
        <authorList>
            <person name="Lu H."/>
            <person name="Xing P."/>
            <person name="Wu Q."/>
        </authorList>
    </citation>
    <scope>NUCLEOTIDE SEQUENCE [LARGE SCALE GENOMIC DNA]</scope>
    <source>
        <strain evidence="14 15">TQ8S</strain>
    </source>
</reference>
<dbReference type="GO" id="GO:0097347">
    <property type="term" value="C:TAM protein secretion complex"/>
    <property type="evidence" value="ECO:0007669"/>
    <property type="project" value="TreeGrafter"/>
</dbReference>
<dbReference type="GO" id="GO:0009306">
    <property type="term" value="P:protein secretion"/>
    <property type="evidence" value="ECO:0007669"/>
    <property type="project" value="TreeGrafter"/>
</dbReference>
<keyword evidence="15" id="KW-1185">Reference proteome</keyword>
<evidence type="ECO:0000256" key="3">
    <source>
        <dbReference type="ARBA" id="ARBA00015419"/>
    </source>
</evidence>
<comment type="subcellular location">
    <subcellularLocation>
        <location evidence="1">Cell outer membrane</location>
    </subcellularLocation>
</comment>
<dbReference type="GO" id="GO:0009279">
    <property type="term" value="C:cell outer membrane"/>
    <property type="evidence" value="ECO:0007669"/>
    <property type="project" value="UniProtKB-SubCell"/>
</dbReference>
<evidence type="ECO:0000256" key="1">
    <source>
        <dbReference type="ARBA" id="ARBA00004442"/>
    </source>
</evidence>
<keyword evidence="7" id="KW-0472">Membrane</keyword>
<evidence type="ECO:0000259" key="12">
    <source>
        <dbReference type="Pfam" id="PF07244"/>
    </source>
</evidence>
<dbReference type="InterPro" id="IPR000184">
    <property type="entry name" value="Bac_surfAg_D15"/>
</dbReference>
<evidence type="ECO:0000313" key="14">
    <source>
        <dbReference type="EMBL" id="RCV92096.1"/>
    </source>
</evidence>
<evidence type="ECO:0000259" key="13">
    <source>
        <dbReference type="Pfam" id="PF17243"/>
    </source>
</evidence>
<dbReference type="InterPro" id="IPR035243">
    <property type="entry name" value="TamA_POTRA_Dom_1"/>
</dbReference>
<dbReference type="Pfam" id="PF07244">
    <property type="entry name" value="POTRA"/>
    <property type="match status" value="1"/>
</dbReference>
<evidence type="ECO:0000256" key="9">
    <source>
        <dbReference type="ARBA" id="ARBA00033063"/>
    </source>
</evidence>
<dbReference type="Gene3D" id="2.40.160.50">
    <property type="entry name" value="membrane protein fhac: a member of the omp85/tpsb transporter family"/>
    <property type="match status" value="1"/>
</dbReference>
<evidence type="ECO:0000313" key="15">
    <source>
        <dbReference type="Proteomes" id="UP000253204"/>
    </source>
</evidence>
<dbReference type="InterPro" id="IPR010827">
    <property type="entry name" value="BamA/TamA_POTRA"/>
</dbReference>
<keyword evidence="5" id="KW-0812">Transmembrane</keyword>
<evidence type="ECO:0000256" key="4">
    <source>
        <dbReference type="ARBA" id="ARBA00022452"/>
    </source>
</evidence>
<dbReference type="RefSeq" id="WP_114486694.1">
    <property type="nucleotide sequence ID" value="NZ_CBCSHM010000021.1"/>
</dbReference>
<comment type="caution">
    <text evidence="14">The sequence shown here is derived from an EMBL/GenBank/DDBJ whole genome shotgun (WGS) entry which is preliminary data.</text>
</comment>
<dbReference type="Pfam" id="PF01103">
    <property type="entry name" value="Omp85"/>
    <property type="match status" value="1"/>
</dbReference>
<dbReference type="AlphaFoldDB" id="A0A368U6F0"/>
<gene>
    <name evidence="14" type="ORF">DU506_09460</name>
</gene>
<dbReference type="InterPro" id="IPR039910">
    <property type="entry name" value="D15-like"/>
</dbReference>
<comment type="subunit">
    <text evidence="10">Interacts with TamB to form the translocation and assembly module (TAM).</text>
</comment>
<dbReference type="EMBL" id="QPIJ01000018">
    <property type="protein sequence ID" value="RCV92096.1"/>
    <property type="molecule type" value="Genomic_DNA"/>
</dbReference>
<accession>A0A368U6F0</accession>
<dbReference type="Proteomes" id="UP000253204">
    <property type="component" value="Unassembled WGS sequence"/>
</dbReference>
<dbReference type="OrthoDB" id="9803054at2"/>
<dbReference type="Pfam" id="PF17243">
    <property type="entry name" value="POTRA_TamA_1"/>
    <property type="match status" value="1"/>
</dbReference>
<protein>
    <recommendedName>
        <fullName evidence="3">Translocation and assembly module subunit TamA</fullName>
    </recommendedName>
    <alternativeName>
        <fullName evidence="9">Autotransporter assembly factor TamA</fullName>
    </alternativeName>
</protein>
<organism evidence="14 15">
    <name type="scientific">Vreelandella rituensis</name>
    <dbReference type="NCBI Taxonomy" id="2282306"/>
    <lineage>
        <taxon>Bacteria</taxon>
        <taxon>Pseudomonadati</taxon>
        <taxon>Pseudomonadota</taxon>
        <taxon>Gammaproteobacteria</taxon>
        <taxon>Oceanospirillales</taxon>
        <taxon>Halomonadaceae</taxon>
        <taxon>Vreelandella</taxon>
    </lineage>
</organism>
<evidence type="ECO:0000259" key="11">
    <source>
        <dbReference type="Pfam" id="PF01103"/>
    </source>
</evidence>
<name>A0A368U6F0_9GAMM</name>
<proteinExistence type="inferred from homology"/>
<dbReference type="PANTHER" id="PTHR12815">
    <property type="entry name" value="SORTING AND ASSEMBLY MACHINERY SAMM50 PROTEIN FAMILY MEMBER"/>
    <property type="match status" value="1"/>
</dbReference>
<evidence type="ECO:0000256" key="7">
    <source>
        <dbReference type="ARBA" id="ARBA00023136"/>
    </source>
</evidence>
<keyword evidence="6" id="KW-0732">Signal</keyword>
<evidence type="ECO:0000256" key="2">
    <source>
        <dbReference type="ARBA" id="ARBA00010248"/>
    </source>
</evidence>
<feature type="domain" description="TamA POTRA" evidence="13">
    <location>
        <begin position="34"/>
        <end position="99"/>
    </location>
</feature>
<feature type="domain" description="POTRA" evidence="12">
    <location>
        <begin position="191"/>
        <end position="245"/>
    </location>
</feature>
<keyword evidence="8" id="KW-0998">Cell outer membrane</keyword>
<sequence length="616" mass="70634">MPTQRQRLSRWGKGSLLVASAVLISLPAWALNARIEGIEGDVEKNVRLYLSDVDAEQYTEARLKGEIQRRVREAMRVYGYYEPEIAIEQLEEERVQVDITSGPRVTIEVLDINLRGEAADDPPFNEAVDGFPLEVGDPLFHSPWDRLRGQLSGLALERGYFDWAFTDRRMEVRPFEQSARLYMDFDSGPRYQFGNVRIIGSHIEPEKLQRMQPFTTGEPYEAQALARYNQQLAQTGWFESVMVRPRLQTAQELLIFEPDPDPWFLEATGTMQRQPQLSMAALTSAISLYQPKGNRLPLDVTVTPADRHQFEVGIGYATDVGPRLGLGWRQPWINRLGHSLDHDLYISAPEQRFTGTYNIPLEDPVRDNYRLQYGIRNEDDNDTRTLESTVEVARRWEFENRWVQTLYFRATFEDFTQGGEANQVWIFYPGIQWSRTRTRTQRFPTWGDRQQLSLEYSDTAWGSDAQFGRLTADTQWIRMLGNDNRFVGRASLGAIATDDFDQLPPSLRFFAGGDRSVRGYSFDSLSPVNEEGRLRGGQQKLTASVEYQRRVTGDWWGAAFVDTGDAFDDWTPDSLNTGAGLGVRWVSPVGPIRLDVAHPFDNEDDWRLHFSIGPEF</sequence>
<dbReference type="PANTHER" id="PTHR12815:SF47">
    <property type="entry name" value="TRANSLOCATION AND ASSEMBLY MODULE SUBUNIT TAMA"/>
    <property type="match status" value="1"/>
</dbReference>
<evidence type="ECO:0000256" key="6">
    <source>
        <dbReference type="ARBA" id="ARBA00022729"/>
    </source>
</evidence>